<gene>
    <name evidence="1" type="ORF">PEVE_00039060</name>
</gene>
<evidence type="ECO:0000313" key="1">
    <source>
        <dbReference type="EMBL" id="CAH3017676.1"/>
    </source>
</evidence>
<feature type="non-terminal residue" evidence="1">
    <location>
        <position position="157"/>
    </location>
</feature>
<protein>
    <submittedName>
        <fullName evidence="1">Uncharacterized protein</fullName>
    </submittedName>
</protein>
<dbReference type="EMBL" id="CALNXI010000068">
    <property type="protein sequence ID" value="CAH3017676.1"/>
    <property type="molecule type" value="Genomic_DNA"/>
</dbReference>
<dbReference type="Proteomes" id="UP001159427">
    <property type="component" value="Unassembled WGS sequence"/>
</dbReference>
<reference evidence="1 2" key="1">
    <citation type="submission" date="2022-05" db="EMBL/GenBank/DDBJ databases">
        <authorList>
            <consortium name="Genoscope - CEA"/>
            <person name="William W."/>
        </authorList>
    </citation>
    <scope>NUCLEOTIDE SEQUENCE [LARGE SCALE GENOMIC DNA]</scope>
</reference>
<comment type="caution">
    <text evidence="1">The sequence shown here is derived from an EMBL/GenBank/DDBJ whole genome shotgun (WGS) entry which is preliminary data.</text>
</comment>
<proteinExistence type="predicted"/>
<sequence>DVEEDVTFKILDRGVKVSRSEILRRLKRANLIRYGYKREISTNRRIENNKSEFKKSIFYYKKGNCSEILAIERQLRQLIFRGRLGKGIHNRLSTEVKNNPHLLKNGSQCKSGLEIDFVRVTRERSLLNRRYSGESLKQFDPSDDTKTTHSFTINLGF</sequence>
<name>A0ABN8LNV6_9CNID</name>
<evidence type="ECO:0000313" key="2">
    <source>
        <dbReference type="Proteomes" id="UP001159427"/>
    </source>
</evidence>
<organism evidence="1 2">
    <name type="scientific">Porites evermanni</name>
    <dbReference type="NCBI Taxonomy" id="104178"/>
    <lineage>
        <taxon>Eukaryota</taxon>
        <taxon>Metazoa</taxon>
        <taxon>Cnidaria</taxon>
        <taxon>Anthozoa</taxon>
        <taxon>Hexacorallia</taxon>
        <taxon>Scleractinia</taxon>
        <taxon>Fungiina</taxon>
        <taxon>Poritidae</taxon>
        <taxon>Porites</taxon>
    </lineage>
</organism>
<feature type="non-terminal residue" evidence="1">
    <location>
        <position position="1"/>
    </location>
</feature>
<accession>A0ABN8LNV6</accession>
<keyword evidence="2" id="KW-1185">Reference proteome</keyword>